<proteinExistence type="predicted"/>
<gene>
    <name evidence="1" type="ORF">DW060_01205</name>
</gene>
<name>A0A3R6FMW5_9BACT</name>
<sequence length="195" mass="22195">MNRWLGIAIAVLLCVSSALYLRNKALQSDNNRLQGNQTALLEKATYYKTEAGKSAASVQRLELSYSELKGKYKEMCQTADELGIKVKRLKAASTTATETEVKVITQVRDSIVYRYGTIDTVKSFSWHDAWVNILGELKGRDVSLNVVSQDTIVQIVHRVPKKFLFFRWGCKAIRQEIVSTNPHTRITYTEYIELK</sequence>
<protein>
    <submittedName>
        <fullName evidence="1">Uncharacterized protein</fullName>
    </submittedName>
</protein>
<organism evidence="1 2">
    <name type="scientific">Leyella stercorea</name>
    <dbReference type="NCBI Taxonomy" id="363265"/>
    <lineage>
        <taxon>Bacteria</taxon>
        <taxon>Pseudomonadati</taxon>
        <taxon>Bacteroidota</taxon>
        <taxon>Bacteroidia</taxon>
        <taxon>Bacteroidales</taxon>
        <taxon>Prevotellaceae</taxon>
        <taxon>Leyella</taxon>
    </lineage>
</organism>
<keyword evidence="2" id="KW-1185">Reference proteome</keyword>
<dbReference type="InterPro" id="IPR046679">
    <property type="entry name" value="DUF6549"/>
</dbReference>
<comment type="caution">
    <text evidence="1">The sequence shown here is derived from an EMBL/GenBank/DDBJ whole genome shotgun (WGS) entry which is preliminary data.</text>
</comment>
<evidence type="ECO:0000313" key="1">
    <source>
        <dbReference type="EMBL" id="RHK53107.1"/>
    </source>
</evidence>
<evidence type="ECO:0000313" key="2">
    <source>
        <dbReference type="Proteomes" id="UP000286598"/>
    </source>
</evidence>
<reference evidence="1 2" key="1">
    <citation type="submission" date="2018-08" db="EMBL/GenBank/DDBJ databases">
        <title>A genome reference for cultivated species of the human gut microbiota.</title>
        <authorList>
            <person name="Zou Y."/>
            <person name="Xue W."/>
            <person name="Luo G."/>
        </authorList>
    </citation>
    <scope>NUCLEOTIDE SEQUENCE [LARGE SCALE GENOMIC DNA]</scope>
    <source>
        <strain evidence="1 2">AF42-9</strain>
    </source>
</reference>
<dbReference type="AlphaFoldDB" id="A0A3R6FMW5"/>
<dbReference type="Proteomes" id="UP000286598">
    <property type="component" value="Unassembled WGS sequence"/>
</dbReference>
<accession>A0A3R6FMW5</accession>
<dbReference type="Pfam" id="PF20186">
    <property type="entry name" value="DUF6549"/>
    <property type="match status" value="1"/>
</dbReference>
<dbReference type="EMBL" id="QRNO01000002">
    <property type="protein sequence ID" value="RHK53107.1"/>
    <property type="molecule type" value="Genomic_DNA"/>
</dbReference>
<dbReference type="OrthoDB" id="1073168at2"/>